<accession>A0A1V5ZLX7</accession>
<dbReference type="EMBL" id="MWDB01000020">
    <property type="protein sequence ID" value="OQB41257.1"/>
    <property type="molecule type" value="Genomic_DNA"/>
</dbReference>
<reference evidence="1" key="1">
    <citation type="submission" date="2017-02" db="EMBL/GenBank/DDBJ databases">
        <title>Delving into the versatile metabolic prowess of the omnipresent phylum Bacteroidetes.</title>
        <authorList>
            <person name="Nobu M.K."/>
            <person name="Mei R."/>
            <person name="Narihiro T."/>
            <person name="Kuroda K."/>
            <person name="Liu W.-T."/>
        </authorList>
    </citation>
    <scope>NUCLEOTIDE SEQUENCE</scope>
    <source>
        <strain evidence="1">ADurb.Bin160</strain>
    </source>
</reference>
<protein>
    <submittedName>
        <fullName evidence="1">Uncharacterized protein</fullName>
    </submittedName>
</protein>
<sequence>MKYIFIFIFIKPMTNTAVKNSFSEEFIHFGEHQEKFLDKEKQFPYSSECVQRIVDMALKTLNLQDNYPNLPTIVVKLLEEPENLARKEKSLLRHASIDRQLLESIKETYNQKMLFSHKEEIIDFDEYLKKILETSEADFNRIKPLNL</sequence>
<proteinExistence type="predicted"/>
<dbReference type="Proteomes" id="UP000485621">
    <property type="component" value="Unassembled WGS sequence"/>
</dbReference>
<dbReference type="AlphaFoldDB" id="A0A1V5ZLX7"/>
<gene>
    <name evidence="1" type="ORF">BWY04_00936</name>
</gene>
<evidence type="ECO:0000313" key="1">
    <source>
        <dbReference type="EMBL" id="OQB41257.1"/>
    </source>
</evidence>
<organism evidence="1">
    <name type="scientific">candidate division CPR1 bacterium ADurb.Bin160</name>
    <dbReference type="NCBI Taxonomy" id="1852826"/>
    <lineage>
        <taxon>Bacteria</taxon>
        <taxon>candidate division CPR1</taxon>
    </lineage>
</organism>
<comment type="caution">
    <text evidence="1">The sequence shown here is derived from an EMBL/GenBank/DDBJ whole genome shotgun (WGS) entry which is preliminary data.</text>
</comment>
<name>A0A1V5ZLX7_9BACT</name>